<feature type="region of interest" description="Disordered" evidence="1">
    <location>
        <begin position="524"/>
        <end position="598"/>
    </location>
</feature>
<comment type="caution">
    <text evidence="3">The sequence shown here is derived from an EMBL/GenBank/DDBJ whole genome shotgun (WGS) entry which is preliminary data.</text>
</comment>
<dbReference type="EMBL" id="JAMXLR010000036">
    <property type="protein sequence ID" value="MCO6044219.1"/>
    <property type="molecule type" value="Genomic_DNA"/>
</dbReference>
<keyword evidence="2" id="KW-1133">Transmembrane helix</keyword>
<dbReference type="RefSeq" id="WP_252852324.1">
    <property type="nucleotide sequence ID" value="NZ_JAMXLR010000036.1"/>
</dbReference>
<sequence length="598" mass="68390">MNKQSSFIRKVVYAGILICLLIALAVLGLPATYSNPRGGTYSLARMKVDNQLAQSNLGEIDPASETMKLATLGLRGVAVNLLWNKADEYKKKEDWTNLTATLEQLARLQPNFITFWKYQSWNVSYNVSVQFDDYRDRYYYVREGIEFLKQGVAKNKENREIPQLLWDLGWFIGQKIGRADEYVQYRELFKNDDEFHGDDVPAGADERDNWLVSKMEYLNAISAVRDRKKSIGKKSEKIFYSSPAKSQMSYAEAIEEEGQFAKGQAAWRVAADEWSDFGDLEIEHSTGRMLRLGHEEEVAERVEQLEDQLADLSPGLREKLVEEKREALPEEQQAALAKSMEERNAEEVQLAYQAEQAIEVNDKEFVDRLAKEKPELRKEAGILARQLVEERTNLIYTRRYKSDANYDYWALRAEFEQTDTAVEARRKMFEAKQAFADRQAPELAKQLYEEGFDKWREVLETYPDLLDPDGVTGDDILVFVVDYRKVLDSLGEEIPDDFVLWDVIENFDAEGEFEEELRHRMETMGTSTADEASASEEAAEEQPAEESAAEESSDEQPAEPEETPAEAEEQPSEPEQPAPEENPKAPSDEESADPETSA</sequence>
<evidence type="ECO:0000313" key="3">
    <source>
        <dbReference type="EMBL" id="MCO6044219.1"/>
    </source>
</evidence>
<name>A0A9X2JIR5_9BACT</name>
<evidence type="ECO:0000313" key="4">
    <source>
        <dbReference type="Proteomes" id="UP001155241"/>
    </source>
</evidence>
<gene>
    <name evidence="3" type="ORF">NG895_09900</name>
</gene>
<keyword evidence="2" id="KW-0812">Transmembrane</keyword>
<accession>A0A9X2JIR5</accession>
<dbReference type="AlphaFoldDB" id="A0A9X2JIR5"/>
<evidence type="ECO:0000256" key="2">
    <source>
        <dbReference type="SAM" id="Phobius"/>
    </source>
</evidence>
<protein>
    <recommendedName>
        <fullName evidence="5">IRE (Iron responsive element)</fullName>
    </recommendedName>
</protein>
<feature type="compositionally biased region" description="Acidic residues" evidence="1">
    <location>
        <begin position="588"/>
        <end position="598"/>
    </location>
</feature>
<evidence type="ECO:0000256" key="1">
    <source>
        <dbReference type="SAM" id="MobiDB-lite"/>
    </source>
</evidence>
<proteinExistence type="predicted"/>
<organism evidence="3 4">
    <name type="scientific">Aeoliella straminimaris</name>
    <dbReference type="NCBI Taxonomy" id="2954799"/>
    <lineage>
        <taxon>Bacteria</taxon>
        <taxon>Pseudomonadati</taxon>
        <taxon>Planctomycetota</taxon>
        <taxon>Planctomycetia</taxon>
        <taxon>Pirellulales</taxon>
        <taxon>Lacipirellulaceae</taxon>
        <taxon>Aeoliella</taxon>
    </lineage>
</organism>
<keyword evidence="2" id="KW-0472">Membrane</keyword>
<dbReference type="Proteomes" id="UP001155241">
    <property type="component" value="Unassembled WGS sequence"/>
</dbReference>
<feature type="transmembrane region" description="Helical" evidence="2">
    <location>
        <begin position="12"/>
        <end position="33"/>
    </location>
</feature>
<reference evidence="3" key="1">
    <citation type="submission" date="2022-06" db="EMBL/GenBank/DDBJ databases">
        <title>Aeoliella straminimaris, a novel planctomycete from sediments.</title>
        <authorList>
            <person name="Vitorino I.R."/>
            <person name="Lage O.M."/>
        </authorList>
    </citation>
    <scope>NUCLEOTIDE SEQUENCE</scope>
    <source>
        <strain evidence="3">ICT_H6.2</strain>
    </source>
</reference>
<keyword evidence="4" id="KW-1185">Reference proteome</keyword>
<feature type="compositionally biased region" description="Acidic residues" evidence="1">
    <location>
        <begin position="533"/>
        <end position="572"/>
    </location>
</feature>
<evidence type="ECO:0008006" key="5">
    <source>
        <dbReference type="Google" id="ProtNLM"/>
    </source>
</evidence>